<dbReference type="PROSITE" id="PS51795">
    <property type="entry name" value="ZF_FLZ"/>
    <property type="match status" value="1"/>
</dbReference>
<feature type="zinc finger region" description="FLZ-type" evidence="4">
    <location>
        <begin position="61"/>
        <end position="105"/>
    </location>
</feature>
<dbReference type="PANTHER" id="PTHR47847:SF2">
    <property type="entry name" value="FCS-LIKE ZINC FINGER 17-RELATED"/>
    <property type="match status" value="1"/>
</dbReference>
<keyword evidence="2" id="KW-0479">Metal-binding</keyword>
<dbReference type="Pfam" id="PF04570">
    <property type="entry name" value="zf-FLZ"/>
    <property type="match status" value="1"/>
</dbReference>
<comment type="similarity">
    <text evidence="1">Belongs to the FLZ family.</text>
</comment>
<evidence type="ECO:0000256" key="1">
    <source>
        <dbReference type="ARBA" id="ARBA00009374"/>
    </source>
</evidence>
<dbReference type="InterPro" id="IPR007650">
    <property type="entry name" value="Zf-FLZ_dom"/>
</dbReference>
<keyword evidence="7" id="KW-1185">Reference proteome</keyword>
<accession>A0A8X8WA32</accession>
<dbReference type="GO" id="GO:0008270">
    <property type="term" value="F:zinc ion binding"/>
    <property type="evidence" value="ECO:0007669"/>
    <property type="project" value="UniProtKB-KW"/>
</dbReference>
<dbReference type="PANTHER" id="PTHR47847">
    <property type="entry name" value="FCS-LIKE ZINC FINGER 17"/>
    <property type="match status" value="1"/>
</dbReference>
<sequence>MFSSIWSKNKLSIDSSSKAKADEGLRILTKLEISNSNVVVKPISLLKSKSKSISKSKSYDCYLKVCNLCIKPLDFDKDIYMYKGDLGFCSVECRERQIYMDETREMEANTQRIVSAFRRGRCDTTRRRHLPRERVVFSYT</sequence>
<evidence type="ECO:0000256" key="4">
    <source>
        <dbReference type="PROSITE-ProRule" id="PRU01131"/>
    </source>
</evidence>
<reference evidence="6" key="2">
    <citation type="submission" date="2020-08" db="EMBL/GenBank/DDBJ databases">
        <title>Plant Genome Project.</title>
        <authorList>
            <person name="Zhang R.-G."/>
        </authorList>
    </citation>
    <scope>NUCLEOTIDE SEQUENCE</scope>
    <source>
        <strain evidence="6">Huo1</strain>
        <tissue evidence="6">Leaf</tissue>
    </source>
</reference>
<evidence type="ECO:0000313" key="7">
    <source>
        <dbReference type="Proteomes" id="UP000298416"/>
    </source>
</evidence>
<proteinExistence type="inferred from homology"/>
<keyword evidence="3" id="KW-0862">Zinc</keyword>
<evidence type="ECO:0000256" key="2">
    <source>
        <dbReference type="ARBA" id="ARBA00022723"/>
    </source>
</evidence>
<reference evidence="6" key="1">
    <citation type="submission" date="2018-01" db="EMBL/GenBank/DDBJ databases">
        <authorList>
            <person name="Mao J.F."/>
        </authorList>
    </citation>
    <scope>NUCLEOTIDE SEQUENCE</scope>
    <source>
        <strain evidence="6">Huo1</strain>
        <tissue evidence="6">Leaf</tissue>
    </source>
</reference>
<dbReference type="EMBL" id="PNBA02000019">
    <property type="protein sequence ID" value="KAG6390771.1"/>
    <property type="molecule type" value="Genomic_DNA"/>
</dbReference>
<evidence type="ECO:0000313" key="6">
    <source>
        <dbReference type="EMBL" id="KAG6390771.1"/>
    </source>
</evidence>
<evidence type="ECO:0000256" key="3">
    <source>
        <dbReference type="ARBA" id="ARBA00022771"/>
    </source>
</evidence>
<feature type="domain" description="FLZ-type" evidence="5">
    <location>
        <begin position="61"/>
        <end position="105"/>
    </location>
</feature>
<dbReference type="Proteomes" id="UP000298416">
    <property type="component" value="Unassembled WGS sequence"/>
</dbReference>
<organism evidence="6">
    <name type="scientific">Salvia splendens</name>
    <name type="common">Scarlet sage</name>
    <dbReference type="NCBI Taxonomy" id="180675"/>
    <lineage>
        <taxon>Eukaryota</taxon>
        <taxon>Viridiplantae</taxon>
        <taxon>Streptophyta</taxon>
        <taxon>Embryophyta</taxon>
        <taxon>Tracheophyta</taxon>
        <taxon>Spermatophyta</taxon>
        <taxon>Magnoliopsida</taxon>
        <taxon>eudicotyledons</taxon>
        <taxon>Gunneridae</taxon>
        <taxon>Pentapetalae</taxon>
        <taxon>asterids</taxon>
        <taxon>lamiids</taxon>
        <taxon>Lamiales</taxon>
        <taxon>Lamiaceae</taxon>
        <taxon>Nepetoideae</taxon>
        <taxon>Mentheae</taxon>
        <taxon>Salviinae</taxon>
        <taxon>Salvia</taxon>
        <taxon>Salvia subgen. Calosphace</taxon>
        <taxon>core Calosphace</taxon>
    </lineage>
</organism>
<protein>
    <recommendedName>
        <fullName evidence="5">FLZ-type domain-containing protein</fullName>
    </recommendedName>
</protein>
<dbReference type="InterPro" id="IPR044181">
    <property type="entry name" value="FLZ17/18"/>
</dbReference>
<dbReference type="AlphaFoldDB" id="A0A8X8WA32"/>
<name>A0A8X8WA32_SALSN</name>
<evidence type="ECO:0000259" key="5">
    <source>
        <dbReference type="PROSITE" id="PS51795"/>
    </source>
</evidence>
<gene>
    <name evidence="6" type="ORF">SASPL_148516</name>
</gene>
<keyword evidence="3" id="KW-0863">Zinc-finger</keyword>
<comment type="caution">
    <text evidence="6">The sequence shown here is derived from an EMBL/GenBank/DDBJ whole genome shotgun (WGS) entry which is preliminary data.</text>
</comment>